<dbReference type="InterPro" id="IPR036508">
    <property type="entry name" value="Chitin-bd_dom_sf"/>
</dbReference>
<evidence type="ECO:0000313" key="2">
    <source>
        <dbReference type="EMBL" id="JAD05297.1"/>
    </source>
</evidence>
<evidence type="ECO:0000256" key="1">
    <source>
        <dbReference type="SAM" id="MobiDB-lite"/>
    </source>
</evidence>
<organism evidence="2">
    <name type="scientific">Zeugodacus cucurbitae</name>
    <name type="common">Melon fruit fly</name>
    <name type="synonym">Bactrocera cucurbitae</name>
    <dbReference type="NCBI Taxonomy" id="28588"/>
    <lineage>
        <taxon>Eukaryota</taxon>
        <taxon>Metazoa</taxon>
        <taxon>Ecdysozoa</taxon>
        <taxon>Arthropoda</taxon>
        <taxon>Hexapoda</taxon>
        <taxon>Insecta</taxon>
        <taxon>Pterygota</taxon>
        <taxon>Neoptera</taxon>
        <taxon>Endopterygota</taxon>
        <taxon>Diptera</taxon>
        <taxon>Brachycera</taxon>
        <taxon>Muscomorpha</taxon>
        <taxon>Tephritoidea</taxon>
        <taxon>Tephritidae</taxon>
        <taxon>Zeugodacus</taxon>
        <taxon>Zeugodacus</taxon>
    </lineage>
</organism>
<name>A0A0A1X2J6_ZEUCU</name>
<protein>
    <submittedName>
        <fullName evidence="2">Peritrophin-55</fullName>
    </submittedName>
</protein>
<feature type="region of interest" description="Disordered" evidence="1">
    <location>
        <begin position="144"/>
        <end position="283"/>
    </location>
</feature>
<feature type="compositionally biased region" description="Polar residues" evidence="1">
    <location>
        <begin position="270"/>
        <end position="283"/>
    </location>
</feature>
<gene>
    <name evidence="2" type="primary">PE55_0</name>
    <name evidence="2" type="ORF">g.1778</name>
</gene>
<feature type="compositionally biased region" description="Basic and acidic residues" evidence="1">
    <location>
        <begin position="150"/>
        <end position="178"/>
    </location>
</feature>
<reference evidence="2" key="2">
    <citation type="journal article" date="2015" name="Gigascience">
        <title>Reconstructing a comprehensive transcriptome assembly of a white-pupal translocated strain of the pest fruit fly Bactrocera cucurbitae.</title>
        <authorList>
            <person name="Sim S.B."/>
            <person name="Calla B."/>
            <person name="Hall B."/>
            <person name="DeRego T."/>
            <person name="Geib S.M."/>
        </authorList>
    </citation>
    <scope>NUCLEOTIDE SEQUENCE</scope>
</reference>
<feature type="non-terminal residue" evidence="2">
    <location>
        <position position="1"/>
    </location>
</feature>
<reference evidence="2" key="1">
    <citation type="submission" date="2014-11" db="EMBL/GenBank/DDBJ databases">
        <authorList>
            <person name="Geib S."/>
        </authorList>
    </citation>
    <scope>NUCLEOTIDE SEQUENCE</scope>
</reference>
<feature type="compositionally biased region" description="Low complexity" evidence="1">
    <location>
        <begin position="219"/>
        <end position="243"/>
    </location>
</feature>
<dbReference type="SUPFAM" id="SSF57625">
    <property type="entry name" value="Invertebrate chitin-binding proteins"/>
    <property type="match status" value="1"/>
</dbReference>
<sequence>ENSSSISFGYARNAAAAGHQTEPEMKVFALTLTALCLANVAQGLDYELQCTKDEMGIRWPSYHSSSEFYMCNRIGGKSLKMSCGHGELFTFVLQSCTSPGRYIPAPPMNILPTSSSMTPDFSLLPKPIYSNEDKPSIVLAPQHPPVISGEHPKPITHELPHESDVKESEGPIETKEELSEMPPSLPIKPIAPGVDVPLPPTPAPTPPVVKKPVKPQPQVPGKKQLAAPNKKQPAAPNKKQPAPTDNKKKPVQPSKKTTGSRKPRTKSGKKTTNGQEGPKASTS</sequence>
<dbReference type="EMBL" id="GBXI01008995">
    <property type="protein sequence ID" value="JAD05297.1"/>
    <property type="molecule type" value="Transcribed_RNA"/>
</dbReference>
<proteinExistence type="predicted"/>
<dbReference type="GO" id="GO:0008061">
    <property type="term" value="F:chitin binding"/>
    <property type="evidence" value="ECO:0007669"/>
    <property type="project" value="InterPro"/>
</dbReference>
<dbReference type="AlphaFoldDB" id="A0A0A1X2J6"/>
<feature type="compositionally biased region" description="Pro residues" evidence="1">
    <location>
        <begin position="197"/>
        <end position="218"/>
    </location>
</feature>
<feature type="compositionally biased region" description="Basic residues" evidence="1">
    <location>
        <begin position="258"/>
        <end position="269"/>
    </location>
</feature>
<accession>A0A0A1X2J6</accession>